<evidence type="ECO:0000313" key="2">
    <source>
        <dbReference type="Proteomes" id="UP000006324"/>
    </source>
</evidence>
<evidence type="ECO:0000313" key="1">
    <source>
        <dbReference type="EMBL" id="EKO25891.1"/>
    </source>
</evidence>
<organism evidence="1 2">
    <name type="scientific">Leptospira interrogans str. UI 12621</name>
    <dbReference type="NCBI Taxonomy" id="1049937"/>
    <lineage>
        <taxon>Bacteria</taxon>
        <taxon>Pseudomonadati</taxon>
        <taxon>Spirochaetota</taxon>
        <taxon>Spirochaetia</taxon>
        <taxon>Leptospirales</taxon>
        <taxon>Leptospiraceae</taxon>
        <taxon>Leptospira</taxon>
    </lineage>
</organism>
<name>A0A0F6HC63_LEPIR</name>
<reference evidence="1 2" key="1">
    <citation type="submission" date="2012-09" db="EMBL/GenBank/DDBJ databases">
        <authorList>
            <person name="Harkins D.M."/>
            <person name="Durkin A.S."/>
            <person name="Brinkac L.M."/>
            <person name="Selengut J.D."/>
            <person name="Sanka R."/>
            <person name="DePew J."/>
            <person name="Purushe J."/>
            <person name="Chanthongthip A."/>
            <person name="Lattana O."/>
            <person name="Phetsouvanh R."/>
            <person name="Newton P.N."/>
            <person name="Vinetz J.M."/>
            <person name="Sutton G.G."/>
            <person name="Nelson W.C."/>
            <person name="Fouts D.E."/>
        </authorList>
    </citation>
    <scope>NUCLEOTIDE SEQUENCE [LARGE SCALE GENOMIC DNA]</scope>
    <source>
        <strain evidence="1 2">UI 12621</strain>
    </source>
</reference>
<proteinExistence type="predicted"/>
<protein>
    <submittedName>
        <fullName evidence="1">Uncharacterized protein</fullName>
    </submittedName>
</protein>
<gene>
    <name evidence="1" type="ORF">LEP1GSC104_1671</name>
</gene>
<dbReference type="EMBL" id="AHNQ02000019">
    <property type="protein sequence ID" value="EKO25891.1"/>
    <property type="molecule type" value="Genomic_DNA"/>
</dbReference>
<sequence length="38" mass="4307">MTKDALFFKTVGTLTGLRINIHSLILKKKISKYSILTL</sequence>
<accession>A0A0F6HC63</accession>
<dbReference type="AlphaFoldDB" id="A0A0F6HC63"/>
<dbReference type="Proteomes" id="UP000006324">
    <property type="component" value="Unassembled WGS sequence"/>
</dbReference>
<comment type="caution">
    <text evidence="1">The sequence shown here is derived from an EMBL/GenBank/DDBJ whole genome shotgun (WGS) entry which is preliminary data.</text>
</comment>